<feature type="domain" description="Glycosyltransferase 2-like" evidence="1">
    <location>
        <begin position="8"/>
        <end position="180"/>
    </location>
</feature>
<comment type="caution">
    <text evidence="2">The sequence shown here is derived from an EMBL/GenBank/DDBJ whole genome shotgun (WGS) entry which is preliminary data.</text>
</comment>
<accession>A0ABT8KI91</accession>
<reference evidence="2" key="1">
    <citation type="submission" date="2023-06" db="EMBL/GenBank/DDBJ databases">
        <title>Genomic of Parafulvivirga corallium.</title>
        <authorList>
            <person name="Wang G."/>
        </authorList>
    </citation>
    <scope>NUCLEOTIDE SEQUENCE</scope>
    <source>
        <strain evidence="2">BMA10</strain>
    </source>
</reference>
<evidence type="ECO:0000259" key="1">
    <source>
        <dbReference type="Pfam" id="PF00535"/>
    </source>
</evidence>
<gene>
    <name evidence="2" type="ORF">QQ008_01340</name>
</gene>
<keyword evidence="3" id="KW-1185">Reference proteome</keyword>
<dbReference type="Gene3D" id="3.90.550.10">
    <property type="entry name" value="Spore Coat Polysaccharide Biosynthesis Protein SpsA, Chain A"/>
    <property type="match status" value="1"/>
</dbReference>
<proteinExistence type="predicted"/>
<dbReference type="EMBL" id="JAUJEA010000001">
    <property type="protein sequence ID" value="MDN5199973.1"/>
    <property type="molecule type" value="Genomic_DNA"/>
</dbReference>
<dbReference type="InterPro" id="IPR029044">
    <property type="entry name" value="Nucleotide-diphossugar_trans"/>
</dbReference>
<dbReference type="PANTHER" id="PTHR43685:SF2">
    <property type="entry name" value="GLYCOSYLTRANSFERASE 2-LIKE DOMAIN-CONTAINING PROTEIN"/>
    <property type="match status" value="1"/>
</dbReference>
<protein>
    <submittedName>
        <fullName evidence="2">Glycosyltransferase</fullName>
        <ecNumber evidence="2">2.4.-.-</ecNumber>
    </submittedName>
</protein>
<keyword evidence="2" id="KW-0808">Transferase</keyword>
<dbReference type="InterPro" id="IPR050834">
    <property type="entry name" value="Glycosyltransf_2"/>
</dbReference>
<dbReference type="GO" id="GO:0016757">
    <property type="term" value="F:glycosyltransferase activity"/>
    <property type="evidence" value="ECO:0007669"/>
    <property type="project" value="UniProtKB-KW"/>
</dbReference>
<dbReference type="PANTHER" id="PTHR43685">
    <property type="entry name" value="GLYCOSYLTRANSFERASE"/>
    <property type="match status" value="1"/>
</dbReference>
<name>A0ABT8KI91_9BACT</name>
<dbReference type="Pfam" id="PF00535">
    <property type="entry name" value="Glycos_transf_2"/>
    <property type="match status" value="1"/>
</dbReference>
<organism evidence="2 3">
    <name type="scientific">Splendidivirga corallicola</name>
    <dbReference type="NCBI Taxonomy" id="3051826"/>
    <lineage>
        <taxon>Bacteria</taxon>
        <taxon>Pseudomonadati</taxon>
        <taxon>Bacteroidota</taxon>
        <taxon>Cytophagia</taxon>
        <taxon>Cytophagales</taxon>
        <taxon>Splendidivirgaceae</taxon>
        <taxon>Splendidivirga</taxon>
    </lineage>
</organism>
<dbReference type="SUPFAM" id="SSF53448">
    <property type="entry name" value="Nucleotide-diphospho-sugar transferases"/>
    <property type="match status" value="1"/>
</dbReference>
<keyword evidence="2" id="KW-0328">Glycosyltransferase</keyword>
<evidence type="ECO:0000313" key="3">
    <source>
        <dbReference type="Proteomes" id="UP001172082"/>
    </source>
</evidence>
<dbReference type="InterPro" id="IPR001173">
    <property type="entry name" value="Glyco_trans_2-like"/>
</dbReference>
<sequence length="305" mass="35131">MDRNPELSIIVCTYNREKYLPKALEHLKMQTAQSNVYEIVIVNNKSTDNTDSICRDFISKNTDLNIVYCIENNQGHTYSRNRGIEESNGQYLAFIDDDAFVCNDYVKSIINFFETHTEVSAIGGKIIPVYEGKAPNWMTKYLLPLVSALDMGDKIKKFKGAKFPIGANMAYRREVFKKYGQFDVRLGRRGSGLEGGDEKELIIRLKKNEEAVFYVPEMLVDHIIPDRRLQMEYIKGLARGVANSERKRLKKAGISDKLKKVISELVKIGGTIVLSLWYYLTFQFPKGNMLLKFRYWVLTGYLKNE</sequence>
<dbReference type="CDD" id="cd00761">
    <property type="entry name" value="Glyco_tranf_GTA_type"/>
    <property type="match status" value="1"/>
</dbReference>
<dbReference type="RefSeq" id="WP_346750002.1">
    <property type="nucleotide sequence ID" value="NZ_JAUJEA010000001.1"/>
</dbReference>
<dbReference type="EC" id="2.4.-.-" evidence="2"/>
<dbReference type="Proteomes" id="UP001172082">
    <property type="component" value="Unassembled WGS sequence"/>
</dbReference>
<evidence type="ECO:0000313" key="2">
    <source>
        <dbReference type="EMBL" id="MDN5199973.1"/>
    </source>
</evidence>